<dbReference type="Pfam" id="PF00440">
    <property type="entry name" value="TetR_N"/>
    <property type="match status" value="1"/>
</dbReference>
<evidence type="ECO:0000256" key="1">
    <source>
        <dbReference type="ARBA" id="ARBA00023015"/>
    </source>
</evidence>
<feature type="domain" description="HTH tetR-type" evidence="6">
    <location>
        <begin position="5"/>
        <end position="65"/>
    </location>
</feature>
<feature type="region of interest" description="Disordered" evidence="5">
    <location>
        <begin position="193"/>
        <end position="221"/>
    </location>
</feature>
<reference evidence="7" key="1">
    <citation type="submission" date="2022-10" db="EMBL/GenBank/DDBJ databases">
        <title>The complete genomes of actinobacterial strains from the NBC collection.</title>
        <authorList>
            <person name="Joergensen T.S."/>
            <person name="Alvarez Arevalo M."/>
            <person name="Sterndorff E.B."/>
            <person name="Faurdal D."/>
            <person name="Vuksanovic O."/>
            <person name="Mourched A.-S."/>
            <person name="Charusanti P."/>
            <person name="Shaw S."/>
            <person name="Blin K."/>
            <person name="Weber T."/>
        </authorList>
    </citation>
    <scope>NUCLEOTIDE SEQUENCE</scope>
    <source>
        <strain evidence="7">NBC_01482</strain>
    </source>
</reference>
<organism evidence="7 8">
    <name type="scientific">Nocardia vinacea</name>
    <dbReference type="NCBI Taxonomy" id="96468"/>
    <lineage>
        <taxon>Bacteria</taxon>
        <taxon>Bacillati</taxon>
        <taxon>Actinomycetota</taxon>
        <taxon>Actinomycetes</taxon>
        <taxon>Mycobacteriales</taxon>
        <taxon>Nocardiaceae</taxon>
        <taxon>Nocardia</taxon>
    </lineage>
</organism>
<gene>
    <name evidence="7" type="ORF">OG563_12535</name>
</gene>
<evidence type="ECO:0000256" key="2">
    <source>
        <dbReference type="ARBA" id="ARBA00023125"/>
    </source>
</evidence>
<keyword evidence="3" id="KW-0804">Transcription</keyword>
<dbReference type="EMBL" id="CP109441">
    <property type="protein sequence ID" value="WUV48945.1"/>
    <property type="molecule type" value="Genomic_DNA"/>
</dbReference>
<dbReference type="InterPro" id="IPR050109">
    <property type="entry name" value="HTH-type_TetR-like_transc_reg"/>
</dbReference>
<dbReference type="PANTHER" id="PTHR30055">
    <property type="entry name" value="HTH-TYPE TRANSCRIPTIONAL REGULATOR RUTR"/>
    <property type="match status" value="1"/>
</dbReference>
<protein>
    <submittedName>
        <fullName evidence="7">TetR/AcrR family transcriptional regulator</fullName>
    </submittedName>
</protein>
<dbReference type="Gene3D" id="1.10.357.10">
    <property type="entry name" value="Tetracycline Repressor, domain 2"/>
    <property type="match status" value="1"/>
</dbReference>
<dbReference type="InterPro" id="IPR009057">
    <property type="entry name" value="Homeodomain-like_sf"/>
</dbReference>
<dbReference type="RefSeq" id="WP_329413385.1">
    <property type="nucleotide sequence ID" value="NZ_CP109441.1"/>
</dbReference>
<evidence type="ECO:0000313" key="8">
    <source>
        <dbReference type="Proteomes" id="UP001432062"/>
    </source>
</evidence>
<evidence type="ECO:0000256" key="3">
    <source>
        <dbReference type="ARBA" id="ARBA00023163"/>
    </source>
</evidence>
<dbReference type="PANTHER" id="PTHR30055:SF234">
    <property type="entry name" value="HTH-TYPE TRANSCRIPTIONAL REGULATOR BETI"/>
    <property type="match status" value="1"/>
</dbReference>
<evidence type="ECO:0000256" key="4">
    <source>
        <dbReference type="PROSITE-ProRule" id="PRU00335"/>
    </source>
</evidence>
<keyword evidence="2 4" id="KW-0238">DNA-binding</keyword>
<evidence type="ECO:0000313" key="7">
    <source>
        <dbReference type="EMBL" id="WUV48945.1"/>
    </source>
</evidence>
<dbReference type="PRINTS" id="PR00455">
    <property type="entry name" value="HTHTETR"/>
</dbReference>
<name>A0ABZ1Z083_9NOCA</name>
<keyword evidence="1" id="KW-0805">Transcription regulation</keyword>
<proteinExistence type="predicted"/>
<feature type="DNA-binding region" description="H-T-H motif" evidence="4">
    <location>
        <begin position="28"/>
        <end position="47"/>
    </location>
</feature>
<dbReference type="InterPro" id="IPR001647">
    <property type="entry name" value="HTH_TetR"/>
</dbReference>
<accession>A0ABZ1Z083</accession>
<dbReference type="PROSITE" id="PS50977">
    <property type="entry name" value="HTH_TETR_2"/>
    <property type="match status" value="1"/>
</dbReference>
<keyword evidence="8" id="KW-1185">Reference proteome</keyword>
<dbReference type="SUPFAM" id="SSF46689">
    <property type="entry name" value="Homeodomain-like"/>
    <property type="match status" value="1"/>
</dbReference>
<evidence type="ECO:0000259" key="6">
    <source>
        <dbReference type="PROSITE" id="PS50977"/>
    </source>
</evidence>
<sequence length="221" mass="23497">MVRFVHDTAAILDAAARLLAADGVAGVTMAGVIRESGAPSGSVYHRFPDRPSLLAALWNRAVGRLHHDAYVLFGEDDPVEAAAAVAGHVVTWCRSNPLDAQVLLAGVHSFAPQSWPGAACEERDNESARWDTAIRGLVHALRAETGLSTATIALAVIDLPYAAVRRYLTTSRPIPAELDDQVPSIVRTLLHSLPTADEDRSTDPALSGQPPASKRHPGPAR</sequence>
<evidence type="ECO:0000256" key="5">
    <source>
        <dbReference type="SAM" id="MobiDB-lite"/>
    </source>
</evidence>
<dbReference type="Proteomes" id="UP001432062">
    <property type="component" value="Chromosome"/>
</dbReference>